<dbReference type="eggNOG" id="ENOG502S04T">
    <property type="taxonomic scope" value="Eukaryota"/>
</dbReference>
<dbReference type="SUPFAM" id="SSF49562">
    <property type="entry name" value="C2 domain (Calcium/lipid-binding domain, CaLB)"/>
    <property type="match status" value="2"/>
</dbReference>
<dbReference type="Pfam" id="PF00168">
    <property type="entry name" value="C2"/>
    <property type="match status" value="2"/>
</dbReference>
<proteinExistence type="predicted"/>
<protein>
    <submittedName>
        <fullName evidence="5">C2 domain-containing protein</fullName>
    </submittedName>
</protein>
<dbReference type="SMART" id="SM00239">
    <property type="entry name" value="C2"/>
    <property type="match status" value="2"/>
</dbReference>
<dbReference type="Gene3D" id="2.60.40.150">
    <property type="entry name" value="C2 domain"/>
    <property type="match status" value="2"/>
</dbReference>
<dbReference type="GO" id="GO:0000149">
    <property type="term" value="F:SNARE binding"/>
    <property type="evidence" value="ECO:0007669"/>
    <property type="project" value="TreeGrafter"/>
</dbReference>
<feature type="region of interest" description="Disordered" evidence="1">
    <location>
        <begin position="1"/>
        <end position="56"/>
    </location>
</feature>
<dbReference type="WBParaSite" id="EN70_1593">
    <property type="protein sequence ID" value="EN70_1593"/>
    <property type="gene ID" value="EN70_1593"/>
</dbReference>
<gene>
    <name evidence="3 5" type="ORF">LOAG_18759</name>
</gene>
<dbReference type="GO" id="GO:0001786">
    <property type="term" value="F:phosphatidylserine binding"/>
    <property type="evidence" value="ECO:0007669"/>
    <property type="project" value="TreeGrafter"/>
</dbReference>
<dbReference type="STRING" id="7209.A0A1I7VE91"/>
<dbReference type="InterPro" id="IPR000008">
    <property type="entry name" value="C2_dom"/>
</dbReference>
<dbReference type="GO" id="GO:0005544">
    <property type="term" value="F:calcium-dependent phospholipid binding"/>
    <property type="evidence" value="ECO:0007669"/>
    <property type="project" value="TreeGrafter"/>
</dbReference>
<dbReference type="KEGG" id="loa:LOAG_18759"/>
<dbReference type="InParanoid" id="A0A1I7VE91"/>
<reference evidence="3 4" key="1">
    <citation type="submission" date="2012-04" db="EMBL/GenBank/DDBJ databases">
        <title>The Genome Sequence of Loa loa.</title>
        <authorList>
            <consortium name="The Broad Institute Genome Sequencing Platform"/>
            <consortium name="Broad Institute Genome Sequencing Center for Infectious Disease"/>
            <person name="Nutman T.B."/>
            <person name="Fink D.L."/>
            <person name="Russ C."/>
            <person name="Young S."/>
            <person name="Zeng Q."/>
            <person name="Gargeya S."/>
            <person name="Alvarado L."/>
            <person name="Berlin A."/>
            <person name="Chapman S.B."/>
            <person name="Chen Z."/>
            <person name="Freedman E."/>
            <person name="Gellesch M."/>
            <person name="Goldberg J."/>
            <person name="Griggs A."/>
            <person name="Gujja S."/>
            <person name="Heilman E.R."/>
            <person name="Heiman D."/>
            <person name="Howarth C."/>
            <person name="Mehta T."/>
            <person name="Neiman D."/>
            <person name="Pearson M."/>
            <person name="Roberts A."/>
            <person name="Saif S."/>
            <person name="Shea T."/>
            <person name="Shenoy N."/>
            <person name="Sisk P."/>
            <person name="Stolte C."/>
            <person name="Sykes S."/>
            <person name="White J."/>
            <person name="Yandava C."/>
            <person name="Haas B."/>
            <person name="Henn M.R."/>
            <person name="Nusbaum C."/>
            <person name="Birren B."/>
        </authorList>
    </citation>
    <scope>NUCLEOTIDE SEQUENCE [LARGE SCALE GENOMIC DNA]</scope>
</reference>
<evidence type="ECO:0000256" key="1">
    <source>
        <dbReference type="SAM" id="MobiDB-lite"/>
    </source>
</evidence>
<dbReference type="GO" id="GO:0070382">
    <property type="term" value="C:exocytic vesicle"/>
    <property type="evidence" value="ECO:0007669"/>
    <property type="project" value="TreeGrafter"/>
</dbReference>
<dbReference type="InterPro" id="IPR035892">
    <property type="entry name" value="C2_domain_sf"/>
</dbReference>
<feature type="compositionally biased region" description="Polar residues" evidence="1">
    <location>
        <begin position="43"/>
        <end position="52"/>
    </location>
</feature>
<keyword evidence="4" id="KW-1185">Reference proteome</keyword>
<dbReference type="CTD" id="9950570"/>
<evidence type="ECO:0000313" key="4">
    <source>
        <dbReference type="Proteomes" id="UP000095285"/>
    </source>
</evidence>
<dbReference type="PANTHER" id="PTHR10024">
    <property type="entry name" value="SYNAPTOTAGMIN"/>
    <property type="match status" value="1"/>
</dbReference>
<sequence>MNKLTNSSDAEEQVTHGIDSSLYQQDPATSCSSIPDIRKKSTAVRTSSSWPENESRPTGLGLIHCSLQHFPIRKRLRVSLLRAEGLAGKLKPELEIHAFCKISLIPGGKSQNSIVKRGRDVAFNQEFFFDNVLVEDLSEKCLAITVCHQSPQKLQKDVVIGDLYVSLKSLSELRAKKEVKIVEELKYCINSKKLGKLYIASCLEIRASRLTINIIKVEDLPKGGITGPPDVCVRVLLTQGNVTQTKQSRIIKGTCNATYKEAIMFLVKTKPADLGNTSIVISVHDLTRTIAGDDLIGSVYLGKSAVDKSEHEQWKNTIEHIGKEFKGIHHLKARVEAPNVHVTEATSDSE</sequence>
<feature type="domain" description="C2" evidence="2">
    <location>
        <begin position="57"/>
        <end position="183"/>
    </location>
</feature>
<reference evidence="5" key="2">
    <citation type="submission" date="2016-11" db="UniProtKB">
        <authorList>
            <consortium name="WormBaseParasite"/>
        </authorList>
    </citation>
    <scope>IDENTIFICATION</scope>
</reference>
<dbReference type="OrthoDB" id="9947256at2759"/>
<dbReference type="GO" id="GO:0030276">
    <property type="term" value="F:clathrin binding"/>
    <property type="evidence" value="ECO:0007669"/>
    <property type="project" value="TreeGrafter"/>
</dbReference>
<feature type="compositionally biased region" description="Polar residues" evidence="1">
    <location>
        <begin position="21"/>
        <end position="33"/>
    </location>
</feature>
<dbReference type="GO" id="GO:0005509">
    <property type="term" value="F:calcium ion binding"/>
    <property type="evidence" value="ECO:0007669"/>
    <property type="project" value="TreeGrafter"/>
</dbReference>
<organism evidence="4 5">
    <name type="scientific">Loa loa</name>
    <name type="common">Eye worm</name>
    <name type="synonym">Filaria loa</name>
    <dbReference type="NCBI Taxonomy" id="7209"/>
    <lineage>
        <taxon>Eukaryota</taxon>
        <taxon>Metazoa</taxon>
        <taxon>Ecdysozoa</taxon>
        <taxon>Nematoda</taxon>
        <taxon>Chromadorea</taxon>
        <taxon>Rhabditida</taxon>
        <taxon>Spirurina</taxon>
        <taxon>Spiruromorpha</taxon>
        <taxon>Filarioidea</taxon>
        <taxon>Onchocercidae</taxon>
        <taxon>Loa</taxon>
    </lineage>
</organism>
<evidence type="ECO:0000259" key="2">
    <source>
        <dbReference type="PROSITE" id="PS50004"/>
    </source>
</evidence>
<accession>A0A1I7VE91</accession>
<dbReference type="GO" id="GO:0017156">
    <property type="term" value="P:calcium-ion regulated exocytosis"/>
    <property type="evidence" value="ECO:0007669"/>
    <property type="project" value="TreeGrafter"/>
</dbReference>
<evidence type="ECO:0000313" key="3">
    <source>
        <dbReference type="EMBL" id="EJD73848.1"/>
    </source>
</evidence>
<dbReference type="EMBL" id="JH712564">
    <property type="protein sequence ID" value="EJD73848.1"/>
    <property type="molecule type" value="Genomic_DNA"/>
</dbReference>
<name>A0A1I7VE91_LOALO</name>
<accession>A0A1S0UEQ6</accession>
<evidence type="ECO:0000313" key="5">
    <source>
        <dbReference type="WBParaSite" id="EN70_1593"/>
    </source>
</evidence>
<dbReference type="GeneID" id="9950570"/>
<dbReference type="OMA" id="ITACHAG"/>
<dbReference type="PANTHER" id="PTHR10024:SF348">
    <property type="entry name" value="SYNAPTOTAGMIN-17"/>
    <property type="match status" value="1"/>
</dbReference>
<feature type="domain" description="C2" evidence="2">
    <location>
        <begin position="193"/>
        <end position="315"/>
    </location>
</feature>
<dbReference type="FunCoup" id="A0A1I7VE91">
    <property type="interactions" value="2"/>
</dbReference>
<dbReference type="RefSeq" id="XP_020304796.1">
    <property type="nucleotide sequence ID" value="XM_020451421.1"/>
</dbReference>
<dbReference type="Proteomes" id="UP000095285">
    <property type="component" value="Unassembled WGS sequence"/>
</dbReference>
<dbReference type="GO" id="GO:0005886">
    <property type="term" value="C:plasma membrane"/>
    <property type="evidence" value="ECO:0007669"/>
    <property type="project" value="TreeGrafter"/>
</dbReference>
<dbReference type="PROSITE" id="PS50004">
    <property type="entry name" value="C2"/>
    <property type="match status" value="2"/>
</dbReference>
<dbReference type="AlphaFoldDB" id="A0A1I7VE91"/>